<dbReference type="InterPro" id="IPR017941">
    <property type="entry name" value="Rieske_2Fe-2S"/>
</dbReference>
<evidence type="ECO:0000256" key="1">
    <source>
        <dbReference type="ARBA" id="ARBA00004370"/>
    </source>
</evidence>
<dbReference type="PANTHER" id="PTHR21266:SF32">
    <property type="entry name" value="CHOLESTEROL 7-DESATURASE NVD"/>
    <property type="match status" value="1"/>
</dbReference>
<evidence type="ECO:0000256" key="8">
    <source>
        <dbReference type="ARBA" id="ARBA00023014"/>
    </source>
</evidence>
<dbReference type="InterPro" id="IPR036922">
    <property type="entry name" value="Rieske_2Fe-2S_sf"/>
</dbReference>
<gene>
    <name evidence="12" type="ORF">ACHAWU_000637</name>
</gene>
<dbReference type="GO" id="GO:0016491">
    <property type="term" value="F:oxidoreductase activity"/>
    <property type="evidence" value="ECO:0007669"/>
    <property type="project" value="UniProtKB-KW"/>
</dbReference>
<dbReference type="InterPro" id="IPR050584">
    <property type="entry name" value="Cholesterol_7-desaturase"/>
</dbReference>
<evidence type="ECO:0000256" key="9">
    <source>
        <dbReference type="ARBA" id="ARBA00023136"/>
    </source>
</evidence>
<keyword evidence="8" id="KW-0411">Iron-sulfur</keyword>
<dbReference type="GO" id="GO:0046872">
    <property type="term" value="F:metal ion binding"/>
    <property type="evidence" value="ECO:0007669"/>
    <property type="project" value="UniProtKB-KW"/>
</dbReference>
<feature type="domain" description="Rieske" evidence="11">
    <location>
        <begin position="85"/>
        <end position="146"/>
    </location>
</feature>
<evidence type="ECO:0000256" key="2">
    <source>
        <dbReference type="ARBA" id="ARBA00022692"/>
    </source>
</evidence>
<keyword evidence="6" id="KW-0560">Oxidoreductase</keyword>
<sequence>MAIWLYLLFTMFLIDTVNSFVHVHVRLGPPPSDVLSQPLSNHQIQSDTSAFIESSDEQSIDSSLGAWMPLGSASALTGLGPTQIRGRVDPESGCIECPYHGWSFDKDGSLHTIPQLDEGRTIKTATGGYGGATSLPVHAAGDLLFVFLPTEITGESWPKSRLPEHHYSNLQDQMDKGATYFARDVP</sequence>
<evidence type="ECO:0000256" key="10">
    <source>
        <dbReference type="SAM" id="SignalP"/>
    </source>
</evidence>
<keyword evidence="9" id="KW-0472">Membrane</keyword>
<dbReference type="PROSITE" id="PS51296">
    <property type="entry name" value="RIESKE"/>
    <property type="match status" value="1"/>
</dbReference>
<evidence type="ECO:0000259" key="11">
    <source>
        <dbReference type="PROSITE" id="PS51296"/>
    </source>
</evidence>
<feature type="signal peptide" evidence="10">
    <location>
        <begin position="1"/>
        <end position="19"/>
    </location>
</feature>
<evidence type="ECO:0000256" key="5">
    <source>
        <dbReference type="ARBA" id="ARBA00022989"/>
    </source>
</evidence>
<organism evidence="12 13">
    <name type="scientific">Discostella pseudostelligera</name>
    <dbReference type="NCBI Taxonomy" id="259834"/>
    <lineage>
        <taxon>Eukaryota</taxon>
        <taxon>Sar</taxon>
        <taxon>Stramenopiles</taxon>
        <taxon>Ochrophyta</taxon>
        <taxon>Bacillariophyta</taxon>
        <taxon>Coscinodiscophyceae</taxon>
        <taxon>Thalassiosirophycidae</taxon>
        <taxon>Stephanodiscales</taxon>
        <taxon>Stephanodiscaceae</taxon>
        <taxon>Discostella</taxon>
    </lineage>
</organism>
<evidence type="ECO:0000256" key="4">
    <source>
        <dbReference type="ARBA" id="ARBA00022723"/>
    </source>
</evidence>
<keyword evidence="13" id="KW-1185">Reference proteome</keyword>
<evidence type="ECO:0000256" key="7">
    <source>
        <dbReference type="ARBA" id="ARBA00023004"/>
    </source>
</evidence>
<accession>A0ABD3MH19</accession>
<protein>
    <recommendedName>
        <fullName evidence="11">Rieske domain-containing protein</fullName>
    </recommendedName>
</protein>
<keyword evidence="7" id="KW-0408">Iron</keyword>
<dbReference type="PANTHER" id="PTHR21266">
    <property type="entry name" value="IRON-SULFUR DOMAIN CONTAINING PROTEIN"/>
    <property type="match status" value="1"/>
</dbReference>
<proteinExistence type="predicted"/>
<name>A0ABD3MH19_9STRA</name>
<keyword evidence="5" id="KW-1133">Transmembrane helix</keyword>
<dbReference type="GO" id="GO:0016020">
    <property type="term" value="C:membrane"/>
    <property type="evidence" value="ECO:0007669"/>
    <property type="project" value="UniProtKB-SubCell"/>
</dbReference>
<evidence type="ECO:0000256" key="6">
    <source>
        <dbReference type="ARBA" id="ARBA00023002"/>
    </source>
</evidence>
<dbReference type="GO" id="GO:0051537">
    <property type="term" value="F:2 iron, 2 sulfur cluster binding"/>
    <property type="evidence" value="ECO:0007669"/>
    <property type="project" value="UniProtKB-KW"/>
</dbReference>
<dbReference type="AlphaFoldDB" id="A0ABD3MH19"/>
<feature type="chain" id="PRO_5044757454" description="Rieske domain-containing protein" evidence="10">
    <location>
        <begin position="20"/>
        <end position="186"/>
    </location>
</feature>
<keyword evidence="2" id="KW-0812">Transmembrane</keyword>
<reference evidence="12 13" key="1">
    <citation type="submission" date="2024-10" db="EMBL/GenBank/DDBJ databases">
        <title>Updated reference genomes for cyclostephanoid diatoms.</title>
        <authorList>
            <person name="Roberts W.R."/>
            <person name="Alverson A.J."/>
        </authorList>
    </citation>
    <scope>NUCLEOTIDE SEQUENCE [LARGE SCALE GENOMIC DNA]</scope>
    <source>
        <strain evidence="12 13">AJA232-27</strain>
    </source>
</reference>
<dbReference type="Pfam" id="PF00355">
    <property type="entry name" value="Rieske"/>
    <property type="match status" value="1"/>
</dbReference>
<comment type="subcellular location">
    <subcellularLocation>
        <location evidence="1">Membrane</location>
    </subcellularLocation>
</comment>
<dbReference type="Proteomes" id="UP001530293">
    <property type="component" value="Unassembled WGS sequence"/>
</dbReference>
<evidence type="ECO:0000313" key="13">
    <source>
        <dbReference type="Proteomes" id="UP001530293"/>
    </source>
</evidence>
<dbReference type="EMBL" id="JALLBG020000139">
    <property type="protein sequence ID" value="KAL3762173.1"/>
    <property type="molecule type" value="Genomic_DNA"/>
</dbReference>
<keyword evidence="10" id="KW-0732">Signal</keyword>
<evidence type="ECO:0000313" key="12">
    <source>
        <dbReference type="EMBL" id="KAL3762173.1"/>
    </source>
</evidence>
<dbReference type="Gene3D" id="2.102.10.10">
    <property type="entry name" value="Rieske [2Fe-2S] iron-sulphur domain"/>
    <property type="match status" value="1"/>
</dbReference>
<keyword evidence="3" id="KW-0001">2Fe-2S</keyword>
<keyword evidence="4" id="KW-0479">Metal-binding</keyword>
<comment type="caution">
    <text evidence="12">The sequence shown here is derived from an EMBL/GenBank/DDBJ whole genome shotgun (WGS) entry which is preliminary data.</text>
</comment>
<dbReference type="SUPFAM" id="SSF50022">
    <property type="entry name" value="ISP domain"/>
    <property type="match status" value="1"/>
</dbReference>
<evidence type="ECO:0000256" key="3">
    <source>
        <dbReference type="ARBA" id="ARBA00022714"/>
    </source>
</evidence>